<evidence type="ECO:0000259" key="14">
    <source>
        <dbReference type="PROSITE" id="PS50016"/>
    </source>
</evidence>
<dbReference type="SUPFAM" id="SSF52540">
    <property type="entry name" value="P-loop containing nucleoside triphosphate hydrolases"/>
    <property type="match status" value="2"/>
</dbReference>
<feature type="compositionally biased region" description="Polar residues" evidence="12">
    <location>
        <begin position="1961"/>
        <end position="1971"/>
    </location>
</feature>
<keyword evidence="4" id="KW-0677">Repeat</keyword>
<feature type="region of interest" description="Disordered" evidence="12">
    <location>
        <begin position="1991"/>
        <end position="2093"/>
    </location>
</feature>
<evidence type="ECO:0000256" key="5">
    <source>
        <dbReference type="ARBA" id="ARBA00022741"/>
    </source>
</evidence>
<comment type="caution">
    <text evidence="18">The sequence shown here is derived from an EMBL/GenBank/DDBJ whole genome shotgun (WGS) entry which is preliminary data.</text>
</comment>
<evidence type="ECO:0000256" key="8">
    <source>
        <dbReference type="ARBA" id="ARBA00022833"/>
    </source>
</evidence>
<evidence type="ECO:0000313" key="19">
    <source>
        <dbReference type="Proteomes" id="UP000653565"/>
    </source>
</evidence>
<evidence type="ECO:0000256" key="1">
    <source>
        <dbReference type="ARBA" id="ARBA00004123"/>
    </source>
</evidence>
<dbReference type="Gene3D" id="3.30.40.10">
    <property type="entry name" value="Zinc/RING finger domain, C3HC4 (zinc finger)"/>
    <property type="match status" value="1"/>
</dbReference>
<feature type="domain" description="C3H1-type" evidence="15">
    <location>
        <begin position="1688"/>
        <end position="1716"/>
    </location>
</feature>
<proteinExistence type="predicted"/>
<dbReference type="GO" id="GO:0003682">
    <property type="term" value="F:chromatin binding"/>
    <property type="evidence" value="ECO:0007669"/>
    <property type="project" value="TreeGrafter"/>
</dbReference>
<keyword evidence="5" id="KW-0547">Nucleotide-binding</keyword>
<dbReference type="InterPro" id="IPR019786">
    <property type="entry name" value="Zinc_finger_PHD-type_CS"/>
</dbReference>
<evidence type="ECO:0000259" key="16">
    <source>
        <dbReference type="PROSITE" id="PS51192"/>
    </source>
</evidence>
<dbReference type="InterPro" id="IPR016197">
    <property type="entry name" value="Chromo-like_dom_sf"/>
</dbReference>
<feature type="region of interest" description="Disordered" evidence="12">
    <location>
        <begin position="1440"/>
        <end position="1492"/>
    </location>
</feature>
<comment type="subunit">
    <text evidence="2">Component of the NuA4 histone acetyltransferase complex.</text>
</comment>
<feature type="zinc finger region" description="C3H1-type" evidence="11">
    <location>
        <begin position="1688"/>
        <end position="1716"/>
    </location>
</feature>
<feature type="compositionally biased region" description="Basic residues" evidence="12">
    <location>
        <begin position="216"/>
        <end position="233"/>
    </location>
</feature>
<feature type="compositionally biased region" description="Basic and acidic residues" evidence="12">
    <location>
        <begin position="163"/>
        <end position="172"/>
    </location>
</feature>
<feature type="compositionally biased region" description="Polar residues" evidence="12">
    <location>
        <begin position="1477"/>
        <end position="1492"/>
    </location>
</feature>
<dbReference type="Gene3D" id="3.40.50.300">
    <property type="entry name" value="P-loop containing nucleotide triphosphate hydrolases"/>
    <property type="match status" value="1"/>
</dbReference>
<sequence length="2093" mass="234597">MELYHGTALPSNEDDENEDLVADLLAKFNGSHTTHTQCERPQSTLQRTTQPGPQQASQQEQPLSPDPMPHGMRLAAVEISSIANPEEYEFLPGHFAVRYVISEISHPLNEPSYRVRLRSGESDIVTSSHLQTLENGPEALLHFQNTDYRSSSPTTSHITLRSSGKEDVESGTRGRRSRRTKNATFTDFFGPLSSDDEPVRDASSDDIISSSAITSRTRRLKRGVRNRVSRRSRQQSSSESEYAEPRGERFSTRQRKTLRRNLRERMEDDISEKEDSSSEKRFVGAKETFQKIPSEDAFRLRHHGICEVCGLEGDDGIRGPLVFCQGCTSAYHQACLGPRSNRDHLVTKVADEQFVLQCRRCIGVSHAKDPISPHQGCCMKCNDQGKMSKPLREHLTPKQEQQIRQDNDGKDPITPVDMTTVNNVDNVLFRCTACHRAFHFEHLPPISDTADDPATARFEEYSYTWKCHDCSSVPGEIGALVAWRPADTTNHVAGYTADGVKEADKEYLIKWKGHSYHHTSWMPGSWIWGIVSPAMRRAFFRSEKNFQPHMTIEEAIPEDFLRVDIVFQVYYSEEMEERTLESDLERIHKVTRAYVKFKGLPYEEAEWDSPPDPSQTERWNDFKAAYEDWVRRDYIHMPEPKALQKHLAHIRKQNFKSQIVRDAQPETMTGGQLMDYQKDGVNWLYYMWFKQQNAILADEMGLGKTIQVIGFFATLIQYHKCWPFLVVVPNSTCPNWRKEIKSWVPSIRVVTYYGSAFARKLAQEHEMFSQGERDLRCHVVVTSYETMIDDASRRVLMKIPWAGLVVDEGQRLKNDKSQIYESLSRFKFPFKLLLTGTPLQNNTRELFNLLQFCDPTKDAAKLDEEYGTLSKENIPELHNMIRPFFLRRTKAQVLTFLPPMAQIIVPVSMSVVQKKLYKSILAKNPQLIKAIFQRNNNSEGGAKQADRHNLNNILMQLRKCLCHPFVYSEAIEERTANAAASHKHLVEASGKLKLLEIMLPKLKQRGHRVLIFSQFLDNLDIVEDFLDGLGLLHRRLDGRMTSLEKQKRIDEYNADNSPYFAFLLSTRSGGVGINLATADTVIIMDPDFNPHQDMQALSRAHRIGQKNKVLVFQLMTRGSVEERIMQIGKKKMVLDHVLIDRMVAEEDDGRDLESILRHGAQALFNDDDSGDVQYNSESVDKLLDRSQEEQAKTPDESAPESQFSFARVWANDNQNLEGQLQDTEDKGEDPAISNTLWEKILQEREQAAAEEARRKAEMLGRGKRKRAAVDYGKDTTDMSPVKVRREADNDLEYKADEVIGSESDHDPGMDSYETDWFSSSKKFTVRPFKRIAAEEDGVTAYGATGMDGNVEARHPPCFVCAKHHPVGSCPLKQAGVEHCGLCGLAHYGIARTCPHLRSETQVARMLDALKHSTEDRELIEKAKKYLQGIRGSLAQRRRNLASRAAASQASNGVPGTTNTGSTGSPVIDLTGYPAGHGTTSFGPSQPGQRFSTSERYSSELQAFLSIRVKLRKANHDVMSSPLRPQFFCARPNGTLVPLIAVDELPIHVNIRSAPRVLSPGDTQGMTSLGTVGPRCSFYVVESSLPFSRFQFPVDVPNVPGQRAREYGNQGQGPAPRYMPDENGVAPQQRLAVQPIYPQGNGQNWVMPTPPHNHGWIVPANMGTAPNAGTVAGHAAGNSGGTPRQASHQKKEYCSYWIRHGECDYQQQGCLFKHEMPTDRSMLEKLGLRDIPRWYRDKYNVPSLLSGGGNQTRESRVLAGLLDDAASDRGAARGSRLAMGATAEHSDTERSTKGKGAVSMHQPTPLALPGRPNFSNVSSPRGSAHHHGSKQAQGAQLQTSSSHVRNQGGPVHASAPQNRGTNAHNKKIDLLSFDPLPEYASADLSRSGQQIISDPKERAKRDEFLRGLHDMFAATTVPGKTNTVPADTDVFASQPRTKRVQPKSRRLFQGRPVAPNPAPNGGTETTAADASQIRQQSVRLYNLAAEAVKDFDDDDDDDFFVPRKTGVGVVQGTPRSSESPRHRRSSSTESCLSCSEPSPTAYLNSRTRNDDDDGRLKPLLPPIGVFTHKNPTVLKRPAVPSPDDMFGMGGGRAK</sequence>
<dbReference type="GO" id="GO:0140658">
    <property type="term" value="F:ATP-dependent chromatin remodeler activity"/>
    <property type="evidence" value="ECO:0007669"/>
    <property type="project" value="TreeGrafter"/>
</dbReference>
<dbReference type="InterPro" id="IPR013083">
    <property type="entry name" value="Znf_RING/FYVE/PHD"/>
</dbReference>
<feature type="compositionally biased region" description="Polar residues" evidence="12">
    <location>
        <begin position="1829"/>
        <end position="1844"/>
    </location>
</feature>
<feature type="region of interest" description="Disordered" evidence="12">
    <location>
        <begin position="1933"/>
        <end position="1971"/>
    </location>
</feature>
<dbReference type="PANTHER" id="PTHR45623:SF17">
    <property type="entry name" value="CHROMODOMAIN-HELICASE-DNA-BINDING PROTEIN 3-RELATED"/>
    <property type="match status" value="1"/>
</dbReference>
<feature type="domain" description="PHD-type" evidence="14">
    <location>
        <begin position="303"/>
        <end position="364"/>
    </location>
</feature>
<dbReference type="Pfam" id="PF00271">
    <property type="entry name" value="Helicase_C"/>
    <property type="match status" value="1"/>
</dbReference>
<dbReference type="InterPro" id="IPR000953">
    <property type="entry name" value="Chromo/chromo_shadow_dom"/>
</dbReference>
<feature type="compositionally biased region" description="Basic and acidic residues" evidence="12">
    <location>
        <begin position="261"/>
        <end position="281"/>
    </location>
</feature>
<feature type="region of interest" description="Disordered" evidence="12">
    <location>
        <begin position="396"/>
        <end position="415"/>
    </location>
</feature>
<feature type="compositionally biased region" description="Low complexity" evidence="12">
    <location>
        <begin position="2026"/>
        <end position="2039"/>
    </location>
</feature>
<dbReference type="InterPro" id="IPR056616">
    <property type="entry name" value="Chromo_MIT1"/>
</dbReference>
<keyword evidence="8 11" id="KW-0862">Zinc</keyword>
<dbReference type="InterPro" id="IPR000330">
    <property type="entry name" value="SNF2_N"/>
</dbReference>
<dbReference type="InterPro" id="IPR038718">
    <property type="entry name" value="SNF2-like_sf"/>
</dbReference>
<dbReference type="InterPro" id="IPR049730">
    <property type="entry name" value="SNF2/RAD54-like_C"/>
</dbReference>
<dbReference type="Gene3D" id="3.40.50.10810">
    <property type="entry name" value="Tandem AAA-ATPase domain"/>
    <property type="match status" value="1"/>
</dbReference>
<dbReference type="InterPro" id="IPR040934">
    <property type="entry name" value="Znf-CCCH_6"/>
</dbReference>
<dbReference type="Pfam" id="PF18585">
    <property type="entry name" value="zf-CCCH_6"/>
    <property type="match status" value="1"/>
</dbReference>
<evidence type="ECO:0000259" key="15">
    <source>
        <dbReference type="PROSITE" id="PS50103"/>
    </source>
</evidence>
<evidence type="ECO:0000256" key="6">
    <source>
        <dbReference type="ARBA" id="ARBA00022771"/>
    </source>
</evidence>
<dbReference type="InterPro" id="IPR027417">
    <property type="entry name" value="P-loop_NTPase"/>
</dbReference>
<evidence type="ECO:0008006" key="20">
    <source>
        <dbReference type="Google" id="ProtNLM"/>
    </source>
</evidence>
<evidence type="ECO:0000256" key="9">
    <source>
        <dbReference type="ARBA" id="ARBA00022840"/>
    </source>
</evidence>
<gene>
    <name evidence="18" type="ORF">CNMCM6805_009974</name>
</gene>
<keyword evidence="9" id="KW-0067">ATP-binding</keyword>
<dbReference type="Pfam" id="PF00176">
    <property type="entry name" value="SNF2-rel_dom"/>
    <property type="match status" value="1"/>
</dbReference>
<keyword evidence="7" id="KW-0378">Hydrolase</keyword>
<dbReference type="GO" id="GO:0005634">
    <property type="term" value="C:nucleus"/>
    <property type="evidence" value="ECO:0007669"/>
    <property type="project" value="UniProtKB-SubCell"/>
</dbReference>
<dbReference type="PANTHER" id="PTHR45623">
    <property type="entry name" value="CHROMODOMAIN-HELICASE-DNA-BINDING PROTEIN 3-RELATED-RELATED"/>
    <property type="match status" value="1"/>
</dbReference>
<dbReference type="InterPro" id="IPR001650">
    <property type="entry name" value="Helicase_C-like"/>
</dbReference>
<feature type="compositionally biased region" description="Polar residues" evidence="12">
    <location>
        <begin position="147"/>
        <end position="162"/>
    </location>
</feature>
<dbReference type="GO" id="GO:0005524">
    <property type="term" value="F:ATP binding"/>
    <property type="evidence" value="ECO:0007669"/>
    <property type="project" value="UniProtKB-KW"/>
</dbReference>
<feature type="domain" description="Helicase C-terminal" evidence="17">
    <location>
        <begin position="994"/>
        <end position="1150"/>
    </location>
</feature>
<feature type="compositionally biased region" description="Basic and acidic residues" evidence="12">
    <location>
        <begin position="396"/>
        <end position="411"/>
    </location>
</feature>
<dbReference type="GO" id="GO:0003677">
    <property type="term" value="F:DNA binding"/>
    <property type="evidence" value="ECO:0007669"/>
    <property type="project" value="TreeGrafter"/>
</dbReference>
<keyword evidence="3 11" id="KW-0479">Metal-binding</keyword>
<dbReference type="Gene3D" id="2.40.50.40">
    <property type="match status" value="1"/>
</dbReference>
<dbReference type="CDD" id="cd15489">
    <property type="entry name" value="PHD_SF"/>
    <property type="match status" value="1"/>
</dbReference>
<dbReference type="PROSITE" id="PS51192">
    <property type="entry name" value="HELICASE_ATP_BIND_1"/>
    <property type="match status" value="1"/>
</dbReference>
<dbReference type="CDD" id="cd17919">
    <property type="entry name" value="DEXHc_Snf"/>
    <property type="match status" value="1"/>
</dbReference>
<dbReference type="InterPro" id="IPR001965">
    <property type="entry name" value="Znf_PHD"/>
</dbReference>
<name>A0A8H4M812_9EURO</name>
<dbReference type="PROSITE" id="PS01359">
    <property type="entry name" value="ZF_PHD_1"/>
    <property type="match status" value="1"/>
</dbReference>
<keyword evidence="19" id="KW-1185">Reference proteome</keyword>
<dbReference type="Pfam" id="PF15446">
    <property type="entry name" value="zf-PHD-like"/>
    <property type="match status" value="1"/>
</dbReference>
<comment type="subcellular location">
    <subcellularLocation>
        <location evidence="1">Nucleus</location>
    </subcellularLocation>
</comment>
<feature type="compositionally biased region" description="Low complexity" evidence="12">
    <location>
        <begin position="205"/>
        <end position="215"/>
    </location>
</feature>
<feature type="region of interest" description="Disordered" evidence="12">
    <location>
        <begin position="147"/>
        <end position="281"/>
    </location>
</feature>
<dbReference type="OrthoDB" id="5857104at2759"/>
<dbReference type="SUPFAM" id="SSF54160">
    <property type="entry name" value="Chromo domain-like"/>
    <property type="match status" value="1"/>
</dbReference>
<feature type="domain" description="Helicase ATP-binding" evidence="16">
    <location>
        <begin position="685"/>
        <end position="856"/>
    </location>
</feature>
<feature type="compositionally biased region" description="Polar residues" evidence="12">
    <location>
        <begin position="32"/>
        <end position="49"/>
    </location>
</feature>
<feature type="region of interest" description="Disordered" evidence="12">
    <location>
        <begin position="32"/>
        <end position="71"/>
    </location>
</feature>
<dbReference type="SMART" id="SM00490">
    <property type="entry name" value="HELICc"/>
    <property type="match status" value="1"/>
</dbReference>
<organism evidence="18 19">
    <name type="scientific">Aspergillus fumigatiaffinis</name>
    <dbReference type="NCBI Taxonomy" id="340414"/>
    <lineage>
        <taxon>Eukaryota</taxon>
        <taxon>Fungi</taxon>
        <taxon>Dikarya</taxon>
        <taxon>Ascomycota</taxon>
        <taxon>Pezizomycotina</taxon>
        <taxon>Eurotiomycetes</taxon>
        <taxon>Eurotiomycetidae</taxon>
        <taxon>Eurotiales</taxon>
        <taxon>Aspergillaceae</taxon>
        <taxon>Aspergillus</taxon>
        <taxon>Aspergillus subgen. Fumigati</taxon>
    </lineage>
</organism>
<protein>
    <recommendedName>
        <fullName evidence="20">Chromatin remodeling complex subunit (Chd3)</fullName>
    </recommendedName>
</protein>
<dbReference type="PROSITE" id="PS51194">
    <property type="entry name" value="HELICASE_CTER"/>
    <property type="match status" value="1"/>
</dbReference>
<evidence type="ECO:0000256" key="7">
    <source>
        <dbReference type="ARBA" id="ARBA00022801"/>
    </source>
</evidence>
<feature type="compositionally biased region" description="Low complexity" evidence="12">
    <location>
        <begin position="50"/>
        <end position="63"/>
    </location>
</feature>
<feature type="compositionally biased region" description="Basic residues" evidence="12">
    <location>
        <begin position="1935"/>
        <end position="1947"/>
    </location>
</feature>
<reference evidence="18" key="2">
    <citation type="submission" date="2020-04" db="EMBL/GenBank/DDBJ databases">
        <authorList>
            <person name="Santos R.A.C."/>
            <person name="Steenwyk J.L."/>
            <person name="Rivero-Menendez O."/>
            <person name="Mead M.E."/>
            <person name="Silva L.P."/>
            <person name="Bastos R.W."/>
            <person name="Alastruey-Izquierdo A."/>
            <person name="Goldman G.H."/>
            <person name="Rokas A."/>
        </authorList>
    </citation>
    <scope>NUCLEOTIDE SEQUENCE</scope>
    <source>
        <strain evidence="18">CNM-CM6805</strain>
    </source>
</reference>
<evidence type="ECO:0000256" key="10">
    <source>
        <dbReference type="ARBA" id="ARBA00023242"/>
    </source>
</evidence>
<evidence type="ECO:0000256" key="2">
    <source>
        <dbReference type="ARBA" id="ARBA00011353"/>
    </source>
</evidence>
<dbReference type="GO" id="GO:0016887">
    <property type="term" value="F:ATP hydrolysis activity"/>
    <property type="evidence" value="ECO:0007669"/>
    <property type="project" value="TreeGrafter"/>
</dbReference>
<dbReference type="CDD" id="cd18793">
    <property type="entry name" value="SF2_C_SNF"/>
    <property type="match status" value="1"/>
</dbReference>
<evidence type="ECO:0000256" key="3">
    <source>
        <dbReference type="ARBA" id="ARBA00022723"/>
    </source>
</evidence>
<dbReference type="SMART" id="SM00487">
    <property type="entry name" value="DEXDc"/>
    <property type="match status" value="1"/>
</dbReference>
<dbReference type="GO" id="GO:0000785">
    <property type="term" value="C:chromatin"/>
    <property type="evidence" value="ECO:0007669"/>
    <property type="project" value="TreeGrafter"/>
</dbReference>
<evidence type="ECO:0000256" key="11">
    <source>
        <dbReference type="PROSITE-ProRule" id="PRU00723"/>
    </source>
</evidence>
<evidence type="ECO:0000256" key="4">
    <source>
        <dbReference type="ARBA" id="ARBA00022737"/>
    </source>
</evidence>
<feature type="domain" description="Chromo" evidence="13">
    <location>
        <begin position="487"/>
        <end position="551"/>
    </location>
</feature>
<dbReference type="SMART" id="SM00249">
    <property type="entry name" value="PHD"/>
    <property type="match status" value="2"/>
</dbReference>
<dbReference type="Proteomes" id="UP000653565">
    <property type="component" value="Unassembled WGS sequence"/>
</dbReference>
<dbReference type="InterPro" id="IPR014001">
    <property type="entry name" value="Helicase_ATP-bd"/>
</dbReference>
<dbReference type="InterPro" id="IPR011011">
    <property type="entry name" value="Znf_FYVE_PHD"/>
</dbReference>
<dbReference type="InterPro" id="IPR000571">
    <property type="entry name" value="Znf_CCCH"/>
</dbReference>
<dbReference type="EMBL" id="JAAAPX010000090">
    <property type="protein sequence ID" value="KAF4232444.1"/>
    <property type="molecule type" value="Genomic_DNA"/>
</dbReference>
<feature type="region of interest" description="Disordered" evidence="12">
    <location>
        <begin position="1"/>
        <end position="20"/>
    </location>
</feature>
<dbReference type="PROSITE" id="PS50016">
    <property type="entry name" value="ZF_PHD_2"/>
    <property type="match status" value="1"/>
</dbReference>
<dbReference type="InterPro" id="IPR019787">
    <property type="entry name" value="Znf_PHD-finger"/>
</dbReference>
<dbReference type="InterPro" id="IPR055565">
    <property type="entry name" value="DUF7141"/>
</dbReference>
<dbReference type="Pfam" id="PF23614">
    <property type="entry name" value="DUF7141"/>
    <property type="match status" value="1"/>
</dbReference>
<dbReference type="Pfam" id="PF23615">
    <property type="entry name" value="Chromo_MIT1"/>
    <property type="match status" value="1"/>
</dbReference>
<dbReference type="PROSITE" id="PS50013">
    <property type="entry name" value="CHROMO_2"/>
    <property type="match status" value="1"/>
</dbReference>
<evidence type="ECO:0000313" key="18">
    <source>
        <dbReference type="EMBL" id="KAF4232444.1"/>
    </source>
</evidence>
<feature type="compositionally biased region" description="Low complexity" evidence="12">
    <location>
        <begin position="1441"/>
        <end position="1466"/>
    </location>
</feature>
<dbReference type="PROSITE" id="PS50103">
    <property type="entry name" value="ZF_C3H1"/>
    <property type="match status" value="1"/>
</dbReference>
<evidence type="ECO:0000259" key="13">
    <source>
        <dbReference type="PROSITE" id="PS50013"/>
    </source>
</evidence>
<accession>A0A8H4M812</accession>
<dbReference type="GO" id="GO:0008270">
    <property type="term" value="F:zinc ion binding"/>
    <property type="evidence" value="ECO:0007669"/>
    <property type="project" value="UniProtKB-KW"/>
</dbReference>
<keyword evidence="10" id="KW-0539">Nucleus</keyword>
<dbReference type="SUPFAM" id="SSF57903">
    <property type="entry name" value="FYVE/PHD zinc finger"/>
    <property type="match status" value="1"/>
</dbReference>
<dbReference type="GO" id="GO:0042393">
    <property type="term" value="F:histone binding"/>
    <property type="evidence" value="ECO:0007669"/>
    <property type="project" value="TreeGrafter"/>
</dbReference>
<keyword evidence="6 11" id="KW-0863">Zinc-finger</keyword>
<feature type="region of interest" description="Disordered" evidence="12">
    <location>
        <begin position="1767"/>
        <end position="1861"/>
    </location>
</feature>
<dbReference type="InterPro" id="IPR041684">
    <property type="entry name" value="Znf-PHD-like"/>
</dbReference>
<reference evidence="18" key="1">
    <citation type="journal article" date="2020" name="bioRxiv">
        <title>Genomic and phenotypic heterogeneity of clinical isolates of the human pathogens Aspergillus fumigatus, Aspergillus lentulus and Aspergillus fumigatiaffinis.</title>
        <authorList>
            <person name="dos Santos R.A.C."/>
            <person name="Steenwyk J.L."/>
            <person name="Rivero-Menendez O."/>
            <person name="Mead M.E."/>
            <person name="Silva L.P."/>
            <person name="Bastos R.W."/>
            <person name="Alastruey-Izquierdo A."/>
            <person name="Goldman G.H."/>
            <person name="Rokas A."/>
        </authorList>
    </citation>
    <scope>NUCLEOTIDE SEQUENCE</scope>
    <source>
        <strain evidence="18">CNM-CM6805</strain>
    </source>
</reference>
<evidence type="ECO:0000256" key="12">
    <source>
        <dbReference type="SAM" id="MobiDB-lite"/>
    </source>
</evidence>
<evidence type="ECO:0000259" key="17">
    <source>
        <dbReference type="PROSITE" id="PS51194"/>
    </source>
</evidence>